<sequence>MKIQSKVFVLFLVSFALVSTQSWAQSYSLMPKSESESSQDAHRLGEETQTNQPVVTEAQKGANRSIDAMHWTAVGLNQPSQFAPAVSKPLLDTPKEVPFTLRIDKSVEKPLKTMKKPADQRL</sequence>
<evidence type="ECO:0000313" key="3">
    <source>
        <dbReference type="EMBL" id="MCK8495615.1"/>
    </source>
</evidence>
<protein>
    <submittedName>
        <fullName evidence="3">Uncharacterized protein</fullName>
    </submittedName>
</protein>
<reference evidence="3 4" key="1">
    <citation type="submission" date="2022-04" db="EMBL/GenBank/DDBJ databases">
        <title>Spirosoma sp. strain RP8 genome sequencing and assembly.</title>
        <authorList>
            <person name="Jung Y."/>
        </authorList>
    </citation>
    <scope>NUCLEOTIDE SEQUENCE [LARGE SCALE GENOMIC DNA]</scope>
    <source>
        <strain evidence="3 4">RP8</strain>
    </source>
</reference>
<dbReference type="EMBL" id="JALPRF010000009">
    <property type="protein sequence ID" value="MCK8495615.1"/>
    <property type="molecule type" value="Genomic_DNA"/>
</dbReference>
<keyword evidence="4" id="KW-1185">Reference proteome</keyword>
<feature type="signal peptide" evidence="2">
    <location>
        <begin position="1"/>
        <end position="24"/>
    </location>
</feature>
<feature type="region of interest" description="Disordered" evidence="1">
    <location>
        <begin position="28"/>
        <end position="55"/>
    </location>
</feature>
<evidence type="ECO:0000313" key="4">
    <source>
        <dbReference type="Proteomes" id="UP001202180"/>
    </source>
</evidence>
<evidence type="ECO:0000256" key="1">
    <source>
        <dbReference type="SAM" id="MobiDB-lite"/>
    </source>
</evidence>
<accession>A0ABT0HTW4</accession>
<dbReference type="Proteomes" id="UP001202180">
    <property type="component" value="Unassembled WGS sequence"/>
</dbReference>
<comment type="caution">
    <text evidence="3">The sequence shown here is derived from an EMBL/GenBank/DDBJ whole genome shotgun (WGS) entry which is preliminary data.</text>
</comment>
<feature type="compositionally biased region" description="Basic and acidic residues" evidence="1">
    <location>
        <begin position="33"/>
        <end position="46"/>
    </location>
</feature>
<keyword evidence="2" id="KW-0732">Signal</keyword>
<evidence type="ECO:0000256" key="2">
    <source>
        <dbReference type="SAM" id="SignalP"/>
    </source>
</evidence>
<organism evidence="3 4">
    <name type="scientific">Spirosoma liriopis</name>
    <dbReference type="NCBI Taxonomy" id="2937440"/>
    <lineage>
        <taxon>Bacteria</taxon>
        <taxon>Pseudomonadati</taxon>
        <taxon>Bacteroidota</taxon>
        <taxon>Cytophagia</taxon>
        <taxon>Cytophagales</taxon>
        <taxon>Cytophagaceae</taxon>
        <taxon>Spirosoma</taxon>
    </lineage>
</organism>
<proteinExistence type="predicted"/>
<feature type="chain" id="PRO_5046191126" evidence="2">
    <location>
        <begin position="25"/>
        <end position="122"/>
    </location>
</feature>
<gene>
    <name evidence="3" type="ORF">M0L20_27360</name>
</gene>
<name>A0ABT0HTW4_9BACT</name>